<evidence type="ECO:0000313" key="2">
    <source>
        <dbReference type="Proteomes" id="UP000269154"/>
    </source>
</evidence>
<protein>
    <submittedName>
        <fullName evidence="1">Uncharacterized protein</fullName>
    </submittedName>
</protein>
<proteinExistence type="predicted"/>
<comment type="caution">
    <text evidence="1">The sequence shown here is derived from an EMBL/GenBank/DDBJ whole genome shotgun (WGS) entry which is preliminary data.</text>
</comment>
<gene>
    <name evidence="1" type="ORF">D5R40_31655</name>
</gene>
<dbReference type="EMBL" id="RCBY01000398">
    <property type="protein sequence ID" value="RQH21118.1"/>
    <property type="molecule type" value="Genomic_DNA"/>
</dbReference>
<evidence type="ECO:0000313" key="1">
    <source>
        <dbReference type="EMBL" id="RQH21118.1"/>
    </source>
</evidence>
<organism evidence="1 2">
    <name type="scientific">Okeania hirsuta</name>
    <dbReference type="NCBI Taxonomy" id="1458930"/>
    <lineage>
        <taxon>Bacteria</taxon>
        <taxon>Bacillati</taxon>
        <taxon>Cyanobacteriota</taxon>
        <taxon>Cyanophyceae</taxon>
        <taxon>Oscillatoriophycideae</taxon>
        <taxon>Oscillatoriales</taxon>
        <taxon>Microcoleaceae</taxon>
        <taxon>Okeania</taxon>
    </lineage>
</organism>
<accession>A0A3N6QWG9</accession>
<sequence>MVTSIALLQPRLCGQSTYLDRIEQQDGYGIAEFERPNPKNFSRVLPEEDADVMIKIWSP</sequence>
<reference evidence="1 2" key="1">
    <citation type="journal article" date="2018" name="ACS Chem. Biol.">
        <title>Ketoreductase domain dysfunction expands chemodiversity: malyngamide biosynthesis in the cyanobacterium Okeania hirsuta.</title>
        <authorList>
            <person name="Moss N.A."/>
            <person name="Leao T."/>
            <person name="Rankin M."/>
            <person name="McCullough T.M."/>
            <person name="Qu P."/>
            <person name="Korobeynikov A."/>
            <person name="Smith J.L."/>
            <person name="Gerwick L."/>
            <person name="Gerwick W.H."/>
        </authorList>
    </citation>
    <scope>NUCLEOTIDE SEQUENCE [LARGE SCALE GENOMIC DNA]</scope>
    <source>
        <strain evidence="1 2">PAB10Feb10-1</strain>
    </source>
</reference>
<dbReference type="AlphaFoldDB" id="A0A3N6QWG9"/>
<keyword evidence="2" id="KW-1185">Reference proteome</keyword>
<dbReference type="Proteomes" id="UP000269154">
    <property type="component" value="Unassembled WGS sequence"/>
</dbReference>
<name>A0A3N6QWG9_9CYAN</name>